<dbReference type="Proteomes" id="UP000092713">
    <property type="component" value="Unassembled WGS sequence"/>
</dbReference>
<dbReference type="AlphaFoldDB" id="A0A1A7BZG8"/>
<gene>
    <name evidence="2" type="ORF">ASR47_1005108</name>
</gene>
<dbReference type="OrthoDB" id="10014619at2"/>
<keyword evidence="1" id="KW-0472">Membrane</keyword>
<accession>A0A1A7BZG8</accession>
<evidence type="ECO:0000313" key="2">
    <source>
        <dbReference type="EMBL" id="OBV38154.1"/>
    </source>
</evidence>
<evidence type="ECO:0000313" key="3">
    <source>
        <dbReference type="Proteomes" id="UP000092713"/>
    </source>
</evidence>
<name>A0A1A7BZG8_9BURK</name>
<keyword evidence="1" id="KW-1133">Transmembrane helix</keyword>
<dbReference type="EMBL" id="LOCQ01000058">
    <property type="protein sequence ID" value="OBV38154.1"/>
    <property type="molecule type" value="Genomic_DNA"/>
</dbReference>
<keyword evidence="3" id="KW-1185">Reference proteome</keyword>
<keyword evidence="1" id="KW-0812">Transmembrane</keyword>
<evidence type="ECO:0000256" key="1">
    <source>
        <dbReference type="SAM" id="Phobius"/>
    </source>
</evidence>
<dbReference type="RefSeq" id="WP_065309031.1">
    <property type="nucleotide sequence ID" value="NZ_LOCQ01000058.1"/>
</dbReference>
<feature type="transmembrane region" description="Helical" evidence="1">
    <location>
        <begin position="74"/>
        <end position="91"/>
    </location>
</feature>
<sequence length="96" mass="10522">MRAYFNTSVFLSCLLSIVYLLLMRAPFPMASDGNGPDGRAVLAYLVSILAWIVHGHTLVFGLFLYGKNKKATQIAFGILVASALLLSFHAVKAMMR</sequence>
<comment type="caution">
    <text evidence="2">The sequence shown here is derived from an EMBL/GenBank/DDBJ whole genome shotgun (WGS) entry which is preliminary data.</text>
</comment>
<organism evidence="2 3">
    <name type="scientific">Janthinobacterium psychrotolerans</name>
    <dbReference type="NCBI Taxonomy" id="1747903"/>
    <lineage>
        <taxon>Bacteria</taxon>
        <taxon>Pseudomonadati</taxon>
        <taxon>Pseudomonadota</taxon>
        <taxon>Betaproteobacteria</taxon>
        <taxon>Burkholderiales</taxon>
        <taxon>Oxalobacteraceae</taxon>
        <taxon>Janthinobacterium</taxon>
    </lineage>
</organism>
<protein>
    <submittedName>
        <fullName evidence="2">Uncharacterized protein</fullName>
    </submittedName>
</protein>
<proteinExistence type="predicted"/>
<feature type="transmembrane region" description="Helical" evidence="1">
    <location>
        <begin position="40"/>
        <end position="65"/>
    </location>
</feature>
<dbReference type="STRING" id="1747903.ASR47_1005108"/>
<reference evidence="2 3" key="1">
    <citation type="submission" date="2016-04" db="EMBL/GenBank/DDBJ databases">
        <title>Draft genome sequence of Janthinobacterium psychrotolerans sp. nov., isolated from freshwater sediments in Denmark.</title>
        <authorList>
            <person name="Gong X."/>
            <person name="Skrivergaard S."/>
            <person name="Korsgaard B.S."/>
            <person name="Schreiber L."/>
            <person name="Marshall I.P."/>
            <person name="Finster K."/>
            <person name="Schramm A."/>
        </authorList>
    </citation>
    <scope>NUCLEOTIDE SEQUENCE [LARGE SCALE GENOMIC DNA]</scope>
    <source>
        <strain evidence="2 3">S3-2</strain>
    </source>
</reference>